<dbReference type="InterPro" id="IPR045781">
    <property type="entry name" value="SxtJ"/>
</dbReference>
<keyword evidence="1" id="KW-1133">Transmembrane helix</keyword>
<comment type="caution">
    <text evidence="2">The sequence shown here is derived from an EMBL/GenBank/DDBJ whole genome shotgun (WGS) entry which is preliminary data.</text>
</comment>
<proteinExistence type="predicted"/>
<keyword evidence="3" id="KW-1185">Reference proteome</keyword>
<protein>
    <submittedName>
        <fullName evidence="2">Uncharacterized protein</fullName>
    </submittedName>
</protein>
<keyword evidence="1" id="KW-0472">Membrane</keyword>
<reference evidence="2 3" key="1">
    <citation type="submission" date="2013-11" db="EMBL/GenBank/DDBJ databases">
        <title>Metagenomic analysis of a methanogenic consortium involved in long chain n-alkane degradation.</title>
        <authorList>
            <person name="Davidova I.A."/>
            <person name="Callaghan A.V."/>
            <person name="Wawrik B."/>
            <person name="Pruitt S."/>
            <person name="Marks C."/>
            <person name="Duncan K.E."/>
            <person name="Suflita J.M."/>
        </authorList>
    </citation>
    <scope>NUCLEOTIDE SEQUENCE [LARGE SCALE GENOMIC DNA]</scope>
    <source>
        <strain evidence="2 3">SPR</strain>
    </source>
</reference>
<dbReference type="Proteomes" id="UP000032233">
    <property type="component" value="Unassembled WGS sequence"/>
</dbReference>
<feature type="transmembrane region" description="Helical" evidence="1">
    <location>
        <begin position="34"/>
        <end position="51"/>
    </location>
</feature>
<gene>
    <name evidence="2" type="ORF">X474_03070</name>
</gene>
<dbReference type="InParanoid" id="A0A0D2JBW9"/>
<name>A0A0D2JBW9_9BACT</name>
<organism evidence="2 3">
    <name type="scientific">Dethiosulfatarculus sandiegensis</name>
    <dbReference type="NCBI Taxonomy" id="1429043"/>
    <lineage>
        <taxon>Bacteria</taxon>
        <taxon>Pseudomonadati</taxon>
        <taxon>Thermodesulfobacteriota</taxon>
        <taxon>Desulfarculia</taxon>
        <taxon>Desulfarculales</taxon>
        <taxon>Desulfarculaceae</taxon>
        <taxon>Dethiosulfatarculus</taxon>
    </lineage>
</organism>
<dbReference type="EMBL" id="AZAC01000002">
    <property type="protein sequence ID" value="KIX15639.1"/>
    <property type="molecule type" value="Genomic_DNA"/>
</dbReference>
<sequence>MGLLLPRVLKPLYLVWMSLASVLGYFVSRIILTILYFLVITPIGLFMRLLGKDILDKKMDSKQSYWHRRANQSNDPARLEKMY</sequence>
<keyword evidence="1" id="KW-0812">Transmembrane</keyword>
<evidence type="ECO:0000313" key="2">
    <source>
        <dbReference type="EMBL" id="KIX15639.1"/>
    </source>
</evidence>
<evidence type="ECO:0000256" key="1">
    <source>
        <dbReference type="SAM" id="Phobius"/>
    </source>
</evidence>
<dbReference type="Pfam" id="PF19588">
    <property type="entry name" value="SxtJ"/>
    <property type="match status" value="1"/>
</dbReference>
<dbReference type="AlphaFoldDB" id="A0A0D2JBW9"/>
<evidence type="ECO:0000313" key="3">
    <source>
        <dbReference type="Proteomes" id="UP000032233"/>
    </source>
</evidence>
<accession>A0A0D2JBW9</accession>
<dbReference type="STRING" id="1429043.X474_03070"/>